<dbReference type="EMBL" id="JAJFZT010000013">
    <property type="protein sequence ID" value="MCC3274240.1"/>
    <property type="molecule type" value="Genomic_DNA"/>
</dbReference>
<dbReference type="Proteomes" id="UP000829758">
    <property type="component" value="Chromosome"/>
</dbReference>
<name>A0A9X1SA20_9MICC</name>
<gene>
    <name evidence="3" type="ORF">LJ755_16065</name>
    <name evidence="4" type="ORF">MUK71_00825</name>
</gene>
<keyword evidence="5" id="KW-1185">Reference proteome</keyword>
<dbReference type="AlphaFoldDB" id="A0A9X1SA20"/>
<evidence type="ECO:0000256" key="1">
    <source>
        <dbReference type="SAM" id="Phobius"/>
    </source>
</evidence>
<keyword evidence="1" id="KW-0472">Membrane</keyword>
<feature type="transmembrane region" description="Helical" evidence="1">
    <location>
        <begin position="74"/>
        <end position="96"/>
    </location>
</feature>
<organism evidence="3 6">
    <name type="scientific">Arthrobacter zhangbolii</name>
    <dbReference type="NCBI Taxonomy" id="2886936"/>
    <lineage>
        <taxon>Bacteria</taxon>
        <taxon>Bacillati</taxon>
        <taxon>Actinomycetota</taxon>
        <taxon>Actinomycetes</taxon>
        <taxon>Micrococcales</taxon>
        <taxon>Micrococcaceae</taxon>
        <taxon>Arthrobacter</taxon>
    </lineage>
</organism>
<dbReference type="Proteomes" id="UP001155145">
    <property type="component" value="Unassembled WGS sequence"/>
</dbReference>
<keyword evidence="1" id="KW-1133">Transmembrane helix</keyword>
<dbReference type="Pfam" id="PF19803">
    <property type="entry name" value="DUF6286"/>
    <property type="match status" value="1"/>
</dbReference>
<evidence type="ECO:0000313" key="6">
    <source>
        <dbReference type="Proteomes" id="UP001155145"/>
    </source>
</evidence>
<reference evidence="3" key="1">
    <citation type="submission" date="2021-10" db="EMBL/GenBank/DDBJ databases">
        <title>Novel species in genus Arthrobacter.</title>
        <authorList>
            <person name="Liu Y."/>
        </authorList>
    </citation>
    <scope>NUCLEOTIDE SEQUENCE</scope>
    <source>
        <strain evidence="5">zg-Y462</strain>
        <strain evidence="3">Zg-Y462</strain>
    </source>
</reference>
<dbReference type="RefSeq" id="WP_227905942.1">
    <property type="nucleotide sequence ID" value="NZ_CP094984.1"/>
</dbReference>
<dbReference type="InterPro" id="IPR046253">
    <property type="entry name" value="DUF6286"/>
</dbReference>
<feature type="transmembrane region" description="Helical" evidence="1">
    <location>
        <begin position="20"/>
        <end position="41"/>
    </location>
</feature>
<dbReference type="EMBL" id="CP094984">
    <property type="protein sequence ID" value="UON92237.1"/>
    <property type="molecule type" value="Genomic_DNA"/>
</dbReference>
<evidence type="ECO:0000313" key="3">
    <source>
        <dbReference type="EMBL" id="MCC3274240.1"/>
    </source>
</evidence>
<sequence length="195" mass="20626">MKRADRELTGRILRRETHSARTPAAVAAAVLGILFCGYVLLESVLQALGQPAWLIDPPTFGHWLAGLPAGTDPLILGLSGALILFAGLLFFLQAVLPGRRARYALPNPRAAVVVDAEVLAASLARCARLQAGVTPQQVLVTVGRTAVDVQIRPTSGIPVDDEAIRAAVEDELLLTKLDPQPAVRVRIAPVGVIGQ</sequence>
<protein>
    <submittedName>
        <fullName evidence="3">DUF6286 domain-containing protein</fullName>
    </submittedName>
</protein>
<feature type="domain" description="DUF6286" evidence="2">
    <location>
        <begin position="86"/>
        <end position="187"/>
    </location>
</feature>
<evidence type="ECO:0000259" key="2">
    <source>
        <dbReference type="Pfam" id="PF19803"/>
    </source>
</evidence>
<keyword evidence="1" id="KW-0812">Transmembrane</keyword>
<proteinExistence type="predicted"/>
<evidence type="ECO:0000313" key="4">
    <source>
        <dbReference type="EMBL" id="UON92237.1"/>
    </source>
</evidence>
<evidence type="ECO:0000313" key="5">
    <source>
        <dbReference type="Proteomes" id="UP000829758"/>
    </source>
</evidence>
<accession>A0A9X1SA20</accession>